<organism evidence="1">
    <name type="scientific">hydrothermal vent metagenome</name>
    <dbReference type="NCBI Taxonomy" id="652676"/>
    <lineage>
        <taxon>unclassified sequences</taxon>
        <taxon>metagenomes</taxon>
        <taxon>ecological metagenomes</taxon>
    </lineage>
</organism>
<name>A0A160TV95_9ZZZZ</name>
<protein>
    <submittedName>
        <fullName evidence="1">Uncharacterized protein</fullName>
    </submittedName>
</protein>
<dbReference type="AlphaFoldDB" id="A0A160TV95"/>
<sequence>MLINPAFKRRLTCPCWTEQSTAGNWHFSTFLSPDHFARLE</sequence>
<accession>A0A160TV95</accession>
<dbReference type="EMBL" id="CZRL01000106">
    <property type="protein sequence ID" value="CUS54813.1"/>
    <property type="molecule type" value="Genomic_DNA"/>
</dbReference>
<proteinExistence type="predicted"/>
<evidence type="ECO:0000313" key="1">
    <source>
        <dbReference type="EMBL" id="CUS54813.1"/>
    </source>
</evidence>
<reference evidence="1" key="1">
    <citation type="submission" date="2015-10" db="EMBL/GenBank/DDBJ databases">
        <authorList>
            <person name="Gilbert D.G."/>
        </authorList>
    </citation>
    <scope>NUCLEOTIDE SEQUENCE</scope>
</reference>
<gene>
    <name evidence="1" type="ORF">MGWOODY_XGa1803</name>
</gene>